<reference evidence="1 2" key="1">
    <citation type="journal article" date="2022" name="Genome Biol. Evol.">
        <title>The Spruce Budworm Genome: Reconstructing the Evolutionary History of Antifreeze Proteins.</title>
        <authorList>
            <person name="Beliveau C."/>
            <person name="Gagne P."/>
            <person name="Picq S."/>
            <person name="Vernygora O."/>
            <person name="Keeling C.I."/>
            <person name="Pinkney K."/>
            <person name="Doucet D."/>
            <person name="Wen F."/>
            <person name="Johnston J.S."/>
            <person name="Maaroufi H."/>
            <person name="Boyle B."/>
            <person name="Laroche J."/>
            <person name="Dewar K."/>
            <person name="Juretic N."/>
            <person name="Blackburn G."/>
            <person name="Nisole A."/>
            <person name="Brunet B."/>
            <person name="Brandao M."/>
            <person name="Lumley L."/>
            <person name="Duan J."/>
            <person name="Quan G."/>
            <person name="Lucarotti C.J."/>
            <person name="Roe A.D."/>
            <person name="Sperling F.A.H."/>
            <person name="Levesque R.C."/>
            <person name="Cusson M."/>
        </authorList>
    </citation>
    <scope>NUCLEOTIDE SEQUENCE [LARGE SCALE GENOMIC DNA]</scope>
    <source>
        <strain evidence="1">Glfc:IPQL:Cfum</strain>
    </source>
</reference>
<organism evidence="1 2">
    <name type="scientific">Choristoneura fumiferana</name>
    <name type="common">Spruce budworm moth</name>
    <name type="synonym">Archips fumiferana</name>
    <dbReference type="NCBI Taxonomy" id="7141"/>
    <lineage>
        <taxon>Eukaryota</taxon>
        <taxon>Metazoa</taxon>
        <taxon>Ecdysozoa</taxon>
        <taxon>Arthropoda</taxon>
        <taxon>Hexapoda</taxon>
        <taxon>Insecta</taxon>
        <taxon>Pterygota</taxon>
        <taxon>Neoptera</taxon>
        <taxon>Endopterygota</taxon>
        <taxon>Lepidoptera</taxon>
        <taxon>Glossata</taxon>
        <taxon>Ditrysia</taxon>
        <taxon>Tortricoidea</taxon>
        <taxon>Tortricidae</taxon>
        <taxon>Tortricinae</taxon>
        <taxon>Choristoneura</taxon>
    </lineage>
</organism>
<gene>
    <name evidence="1" type="ORF">MSG28_009749</name>
</gene>
<name>A0ACC0JCJ9_CHOFU</name>
<dbReference type="EMBL" id="CM046116">
    <property type="protein sequence ID" value="KAI8421789.1"/>
    <property type="molecule type" value="Genomic_DNA"/>
</dbReference>
<sequence>MSTFGEIVEPVSRNLWEDWDDSRHDLVKLKWIKKIEVPQEVECITIFEGKYMSDYIKSQSHNLELLNSVSEIAMQLYKVNTFNRYICTIRDYNVVQSSKIIELLKDYLLISKEVIAVQTKPLPEYHTMTPAQDCIIRTVATTKLSSKPEFIYPKLEQPNIISGVSAGVICWREHINLSGTAIVCYIEHPGDYQINKIQELFEKFNLSQNVNSQPSGALNSNLYI</sequence>
<dbReference type="Proteomes" id="UP001064048">
    <property type="component" value="Chromosome 16"/>
</dbReference>
<proteinExistence type="predicted"/>
<protein>
    <submittedName>
        <fullName evidence="1">Uncharacterized protein</fullName>
    </submittedName>
</protein>
<evidence type="ECO:0000313" key="2">
    <source>
        <dbReference type="Proteomes" id="UP001064048"/>
    </source>
</evidence>
<comment type="caution">
    <text evidence="1">The sequence shown here is derived from an EMBL/GenBank/DDBJ whole genome shotgun (WGS) entry which is preliminary data.</text>
</comment>
<keyword evidence="2" id="KW-1185">Reference proteome</keyword>
<accession>A0ACC0JCJ9</accession>
<evidence type="ECO:0000313" key="1">
    <source>
        <dbReference type="EMBL" id="KAI8421789.1"/>
    </source>
</evidence>